<dbReference type="RefSeq" id="XP_008815308.1">
    <property type="nucleotide sequence ID" value="XM_008817086.1"/>
</dbReference>
<dbReference type="InterPro" id="IPR012340">
    <property type="entry name" value="NA-bd_OB-fold"/>
</dbReference>
<dbReference type="Gene3D" id="2.40.50.140">
    <property type="entry name" value="Nucleic acid-binding proteins"/>
    <property type="match status" value="3"/>
</dbReference>
<dbReference type="FunFam" id="2.40.50.140:FF:000209">
    <property type="entry name" value="Replication protein A1, small"/>
    <property type="match status" value="1"/>
</dbReference>
<dbReference type="VEuPathDB" id="PlasmoDB:C922_01483"/>
<dbReference type="AlphaFoldDB" id="W7AQY6"/>
<evidence type="ECO:0000259" key="2">
    <source>
        <dbReference type="Pfam" id="PF08646"/>
    </source>
</evidence>
<dbReference type="PANTHER" id="PTHR47165:SF4">
    <property type="entry name" value="OS03G0429900 PROTEIN"/>
    <property type="match status" value="1"/>
</dbReference>
<dbReference type="GeneID" id="20036757"/>
<evidence type="ECO:0000259" key="3">
    <source>
        <dbReference type="Pfam" id="PF16900"/>
    </source>
</evidence>
<dbReference type="OrthoDB" id="1751331at2759"/>
<dbReference type="PANTHER" id="PTHR47165">
    <property type="entry name" value="OS03G0429900 PROTEIN"/>
    <property type="match status" value="1"/>
</dbReference>
<evidence type="ECO:0008006" key="6">
    <source>
        <dbReference type="Google" id="ProtNLM"/>
    </source>
</evidence>
<keyword evidence="1" id="KW-0238">DNA-binding</keyword>
<keyword evidence="5" id="KW-1185">Reference proteome</keyword>
<protein>
    <recommendedName>
        <fullName evidence="6">Replication factor A1</fullName>
    </recommendedName>
</protein>
<proteinExistence type="predicted"/>
<sequence length="491" mass="57030">MMSLYCCSPPHLLFRISQITTYVSKWIIKAKVVNKSKLSTFKNNNSFFSIDVTDVHGDSISCKFWGSAADKWFNNIELKKVYIFSKGRVSIANPKYNTVKHKYELTFNEDSEIHEVKDDGEIKIQKKISLVNLRDIKIATKETPFTADLIGIVKHIGTISNLKTKQGNDITKQNIIIVDDTKHSFEIAFWDSNVDLIRDEIKENEIYIFTNISIRNWNDMKNGTFGVTSSIEKIENLNEELKAKCTMISEWYNTNGKYEQFTNMRNILSNDVSQIPDKHYALSDVNDVLAKISGTYTLVGRIKRIYWKSKENEHRFYYPACTKCKKKLLSSGQDTSIDNDYETNANDEENIVYSCMNCDENNVKPFYNYTFNFLFMDFSGSITLRAFSDEGYNLLGKKAEELKSLDENTLDYLFNYDFLYKEYKVVVRVNQKVYNGIERVNFTAMRIFPQKHSDISYLLNEIQLLISKDNTANKNKRALNDDSHDAKKQKV</sequence>
<reference evidence="4 5" key="1">
    <citation type="submission" date="2013-02" db="EMBL/GenBank/DDBJ databases">
        <title>The Genome Sequence of Plasmodium inui San Antonio 1.</title>
        <authorList>
            <consortium name="The Broad Institute Genome Sequencing Platform"/>
            <consortium name="The Broad Institute Genome Sequencing Center for Infectious Disease"/>
            <person name="Neafsey D."/>
            <person name="Cheeseman I."/>
            <person name="Volkman S."/>
            <person name="Adams J."/>
            <person name="Walker B."/>
            <person name="Young S.K."/>
            <person name="Zeng Q."/>
            <person name="Gargeya S."/>
            <person name="Fitzgerald M."/>
            <person name="Haas B."/>
            <person name="Abouelleil A."/>
            <person name="Alvarado L."/>
            <person name="Arachchi H.M."/>
            <person name="Berlin A.M."/>
            <person name="Chapman S.B."/>
            <person name="Dewar J."/>
            <person name="Goldberg J."/>
            <person name="Griggs A."/>
            <person name="Gujja S."/>
            <person name="Hansen M."/>
            <person name="Howarth C."/>
            <person name="Imamovic A."/>
            <person name="Larimer J."/>
            <person name="McCowan C."/>
            <person name="Murphy C."/>
            <person name="Neiman D."/>
            <person name="Pearson M."/>
            <person name="Priest M."/>
            <person name="Roberts A."/>
            <person name="Saif S."/>
            <person name="Shea T."/>
            <person name="Sisk P."/>
            <person name="Sykes S."/>
            <person name="Wortman J."/>
            <person name="Nusbaum C."/>
            <person name="Birren B."/>
        </authorList>
    </citation>
    <scope>NUCLEOTIDE SEQUENCE [LARGE SCALE GENOMIC DNA]</scope>
    <source>
        <strain evidence="4 5">San Antonio 1</strain>
    </source>
</reference>
<dbReference type="EMBL" id="KI965464">
    <property type="protein sequence ID" value="EUD67871.1"/>
    <property type="molecule type" value="Genomic_DNA"/>
</dbReference>
<dbReference type="Proteomes" id="UP000030640">
    <property type="component" value="Unassembled WGS sequence"/>
</dbReference>
<gene>
    <name evidence="4" type="ORF">C922_01483</name>
</gene>
<evidence type="ECO:0000313" key="4">
    <source>
        <dbReference type="EMBL" id="EUD67871.1"/>
    </source>
</evidence>
<dbReference type="GO" id="GO:0003677">
    <property type="term" value="F:DNA binding"/>
    <property type="evidence" value="ECO:0007669"/>
    <property type="project" value="UniProtKB-KW"/>
</dbReference>
<organism evidence="4 5">
    <name type="scientific">Plasmodium inui San Antonio 1</name>
    <dbReference type="NCBI Taxonomy" id="1237626"/>
    <lineage>
        <taxon>Eukaryota</taxon>
        <taxon>Sar</taxon>
        <taxon>Alveolata</taxon>
        <taxon>Apicomplexa</taxon>
        <taxon>Aconoidasida</taxon>
        <taxon>Haemosporida</taxon>
        <taxon>Plasmodiidae</taxon>
        <taxon>Plasmodium</taxon>
        <taxon>Plasmodium (Plasmodium)</taxon>
    </lineage>
</organism>
<dbReference type="CDD" id="cd04475">
    <property type="entry name" value="RPA1_DBD_B"/>
    <property type="match status" value="1"/>
</dbReference>
<dbReference type="InterPro" id="IPR013955">
    <property type="entry name" value="Rep_factor-A_C"/>
</dbReference>
<dbReference type="Pfam" id="PF08646">
    <property type="entry name" value="Rep_fac-A_C"/>
    <property type="match status" value="1"/>
</dbReference>
<dbReference type="Pfam" id="PF16900">
    <property type="entry name" value="REPA_OB_2"/>
    <property type="match status" value="1"/>
</dbReference>
<feature type="domain" description="Replication protein A OB" evidence="3">
    <location>
        <begin position="138"/>
        <end position="221"/>
    </location>
</feature>
<dbReference type="SUPFAM" id="SSF50249">
    <property type="entry name" value="Nucleic acid-binding proteins"/>
    <property type="match status" value="3"/>
</dbReference>
<name>W7AQY6_9APIC</name>
<dbReference type="InterPro" id="IPR031657">
    <property type="entry name" value="REPA_OB_2"/>
</dbReference>
<accession>W7AQY6</accession>
<dbReference type="CDD" id="cd04474">
    <property type="entry name" value="RPA1_DBD_A"/>
    <property type="match status" value="1"/>
</dbReference>
<feature type="domain" description="Replication factor A C-terminal" evidence="2">
    <location>
        <begin position="313"/>
        <end position="453"/>
    </location>
</feature>
<evidence type="ECO:0000313" key="5">
    <source>
        <dbReference type="Proteomes" id="UP000030640"/>
    </source>
</evidence>
<evidence type="ECO:0000256" key="1">
    <source>
        <dbReference type="ARBA" id="ARBA00023125"/>
    </source>
</evidence>